<comment type="caution">
    <text evidence="5">The sequence shown here is derived from an EMBL/GenBank/DDBJ whole genome shotgun (WGS) entry which is preliminary data.</text>
</comment>
<comment type="catalytic activity">
    <reaction evidence="4">
        <text>alpha,alpha-trehalose 6-phosphate + H2O = alpha,alpha-trehalose + phosphate</text>
        <dbReference type="Rhea" id="RHEA:23420"/>
        <dbReference type="ChEBI" id="CHEBI:15377"/>
        <dbReference type="ChEBI" id="CHEBI:16551"/>
        <dbReference type="ChEBI" id="CHEBI:43474"/>
        <dbReference type="ChEBI" id="CHEBI:58429"/>
        <dbReference type="EC" id="3.1.3.12"/>
    </reaction>
</comment>
<name>A0ABQ0MET4_9BACT</name>
<dbReference type="PANTHER" id="PTHR43768:SF3">
    <property type="entry name" value="TREHALOSE 6-PHOSPHATE PHOSPHATASE"/>
    <property type="match status" value="1"/>
</dbReference>
<dbReference type="InterPro" id="IPR044651">
    <property type="entry name" value="OTSB-like"/>
</dbReference>
<reference evidence="6" key="1">
    <citation type="submission" date="2017-05" db="EMBL/GenBank/DDBJ databases">
        <title>Draft genome sequence of Geobacter pelophilus, a iron(III)-reducing bacteria.</title>
        <authorList>
            <person name="Aoyagi T."/>
            <person name="Koike H."/>
            <person name="Morita T."/>
            <person name="Sato Y."/>
            <person name="Habe H."/>
            <person name="Hori T."/>
        </authorList>
    </citation>
    <scope>NUCLEOTIDE SEQUENCE [LARGE SCALE GENOMIC DNA]</scope>
    <source>
        <strain evidence="6">Drf2</strain>
    </source>
</reference>
<dbReference type="EC" id="3.1.3.12" evidence="4"/>
<dbReference type="Gene3D" id="3.40.50.1000">
    <property type="entry name" value="HAD superfamily/HAD-like"/>
    <property type="match status" value="1"/>
</dbReference>
<evidence type="ECO:0000313" key="6">
    <source>
        <dbReference type="Proteomes" id="UP000194153"/>
    </source>
</evidence>
<comment type="function">
    <text evidence="4">Removes the phosphate from trehalose 6-phosphate to produce free trehalose.</text>
</comment>
<evidence type="ECO:0000256" key="1">
    <source>
        <dbReference type="ARBA" id="ARBA00005199"/>
    </source>
</evidence>
<keyword evidence="4" id="KW-0460">Magnesium</keyword>
<accession>A0ABQ0MET4</accession>
<dbReference type="RefSeq" id="WP_085811878.1">
    <property type="nucleotide sequence ID" value="NZ_BDQG01000001.1"/>
</dbReference>
<gene>
    <name evidence="5" type="ORF">GPEL0_01f0308</name>
</gene>
<evidence type="ECO:0000256" key="2">
    <source>
        <dbReference type="ARBA" id="ARBA00008770"/>
    </source>
</evidence>
<dbReference type="InterPro" id="IPR023214">
    <property type="entry name" value="HAD_sf"/>
</dbReference>
<dbReference type="PANTHER" id="PTHR43768">
    <property type="entry name" value="TREHALOSE 6-PHOSPHATE PHOSPHATASE"/>
    <property type="match status" value="1"/>
</dbReference>
<dbReference type="Pfam" id="PF02358">
    <property type="entry name" value="Trehalose_PPase"/>
    <property type="match status" value="1"/>
</dbReference>
<protein>
    <recommendedName>
        <fullName evidence="4">Trehalose 6-phosphate phosphatase</fullName>
        <ecNumber evidence="4">3.1.3.12</ecNumber>
    </recommendedName>
</protein>
<dbReference type="Gene3D" id="3.30.70.1020">
    <property type="entry name" value="Trehalose-6-phosphate phosphatase related protein, domain 2"/>
    <property type="match status" value="1"/>
</dbReference>
<evidence type="ECO:0000256" key="4">
    <source>
        <dbReference type="RuleBase" id="RU361117"/>
    </source>
</evidence>
<evidence type="ECO:0000313" key="5">
    <source>
        <dbReference type="EMBL" id="GAW65429.1"/>
    </source>
</evidence>
<keyword evidence="4" id="KW-0479">Metal-binding</keyword>
<dbReference type="NCBIfam" id="TIGR01484">
    <property type="entry name" value="HAD-SF-IIB"/>
    <property type="match status" value="1"/>
</dbReference>
<dbReference type="SUPFAM" id="SSF56784">
    <property type="entry name" value="HAD-like"/>
    <property type="match status" value="1"/>
</dbReference>
<keyword evidence="6" id="KW-1185">Reference proteome</keyword>
<organism evidence="5 6">
    <name type="scientific">Geoanaerobacter pelophilus</name>
    <dbReference type="NCBI Taxonomy" id="60036"/>
    <lineage>
        <taxon>Bacteria</taxon>
        <taxon>Pseudomonadati</taxon>
        <taxon>Thermodesulfobacteriota</taxon>
        <taxon>Desulfuromonadia</taxon>
        <taxon>Geobacterales</taxon>
        <taxon>Geobacteraceae</taxon>
        <taxon>Geoanaerobacter</taxon>
    </lineage>
</organism>
<evidence type="ECO:0000256" key="3">
    <source>
        <dbReference type="ARBA" id="ARBA00022801"/>
    </source>
</evidence>
<dbReference type="InterPro" id="IPR036412">
    <property type="entry name" value="HAD-like_sf"/>
</dbReference>
<dbReference type="InterPro" id="IPR003337">
    <property type="entry name" value="Trehalose_PPase"/>
</dbReference>
<comment type="cofactor">
    <cofactor evidence="4">
        <name>Mg(2+)</name>
        <dbReference type="ChEBI" id="CHEBI:18420"/>
    </cofactor>
</comment>
<comment type="similarity">
    <text evidence="2 4">Belongs to the trehalose phosphatase family.</text>
</comment>
<comment type="pathway">
    <text evidence="1 4">Glycan biosynthesis; trehalose biosynthesis.</text>
</comment>
<dbReference type="NCBIfam" id="TIGR00685">
    <property type="entry name" value="T6PP"/>
    <property type="match status" value="1"/>
</dbReference>
<proteinExistence type="inferred from homology"/>
<keyword evidence="3 4" id="KW-0378">Hydrolase</keyword>
<dbReference type="EMBL" id="BDQG01000001">
    <property type="protein sequence ID" value="GAW65429.1"/>
    <property type="molecule type" value="Genomic_DNA"/>
</dbReference>
<dbReference type="InterPro" id="IPR006379">
    <property type="entry name" value="HAD-SF_hydro_IIB"/>
</dbReference>
<dbReference type="Proteomes" id="UP000194153">
    <property type="component" value="Unassembled WGS sequence"/>
</dbReference>
<sequence>MPSYLFHSQGLGSFAPYLTPETLFAFDLDGTLAPIVENHASAKVPKKIAHALRRLMGLAKVAVITGRSRRDAISILGFEPQVLIGNHGAESPFSDNSRNWEFVQTCLKWRERLHDALFYEAGLEIEFKGESISIHYRKSADPEQALALIHRVVEGLEPRPKLIGGKYVVNLLPQQAFGKGSALESVMERMGAKNAVYFGDDETDEDVFRLERDGILGIHVGRDESTAAAFYLNQQSEMLELLESMIAILERRFEEEAGCEAALS</sequence>